<proteinExistence type="predicted"/>
<protein>
    <submittedName>
        <fullName evidence="1">Uncharacterized protein</fullName>
    </submittedName>
</protein>
<evidence type="ECO:0000313" key="1">
    <source>
        <dbReference type="EMBL" id="MBE1524971.1"/>
    </source>
</evidence>
<name>A0ABR9JGB5_9MICC</name>
<gene>
    <name evidence="1" type="ORF">H4W27_002089</name>
</gene>
<dbReference type="EMBL" id="JADBED010000001">
    <property type="protein sequence ID" value="MBE1524971.1"/>
    <property type="molecule type" value="Genomic_DNA"/>
</dbReference>
<accession>A0ABR9JGB5</accession>
<dbReference type="Proteomes" id="UP000643525">
    <property type="component" value="Unassembled WGS sequence"/>
</dbReference>
<keyword evidence="2" id="KW-1185">Reference proteome</keyword>
<reference evidence="1 2" key="1">
    <citation type="submission" date="2020-10" db="EMBL/GenBank/DDBJ databases">
        <title>Sequencing the genomes of 1000 actinobacteria strains.</title>
        <authorList>
            <person name="Klenk H.-P."/>
        </authorList>
    </citation>
    <scope>NUCLEOTIDE SEQUENCE [LARGE SCALE GENOMIC DNA]</scope>
    <source>
        <strain evidence="1 2">DSM 15666</strain>
    </source>
</reference>
<evidence type="ECO:0000313" key="2">
    <source>
        <dbReference type="Proteomes" id="UP000643525"/>
    </source>
</evidence>
<sequence>MLTTKESLTRANRSPRAQRLPLCISYALYTEP</sequence>
<comment type="caution">
    <text evidence="1">The sequence shown here is derived from an EMBL/GenBank/DDBJ whole genome shotgun (WGS) entry which is preliminary data.</text>
</comment>
<organism evidence="1 2">
    <name type="scientific">Nesterenkonia lutea</name>
    <dbReference type="NCBI Taxonomy" id="272919"/>
    <lineage>
        <taxon>Bacteria</taxon>
        <taxon>Bacillati</taxon>
        <taxon>Actinomycetota</taxon>
        <taxon>Actinomycetes</taxon>
        <taxon>Micrococcales</taxon>
        <taxon>Micrococcaceae</taxon>
        <taxon>Nesterenkonia</taxon>
    </lineage>
</organism>